<dbReference type="EMBL" id="JABBVZ010000044">
    <property type="protein sequence ID" value="NMP23242.1"/>
    <property type="molecule type" value="Genomic_DNA"/>
</dbReference>
<dbReference type="SUPFAM" id="SSF55447">
    <property type="entry name" value="CO dehydrogenase flavoprotein C-terminal domain-like"/>
    <property type="match status" value="1"/>
</dbReference>
<evidence type="ECO:0000313" key="5">
    <source>
        <dbReference type="EMBL" id="NMP23242.1"/>
    </source>
</evidence>
<keyword evidence="6" id="KW-1185">Reference proteome</keyword>
<accession>A0A7Y0L5C4</accession>
<dbReference type="InterPro" id="IPR051312">
    <property type="entry name" value="Diverse_Substr_Oxidored"/>
</dbReference>
<keyword evidence="2" id="KW-0274">FAD</keyword>
<evidence type="ECO:0000313" key="6">
    <source>
        <dbReference type="Proteomes" id="UP000533476"/>
    </source>
</evidence>
<dbReference type="RefSeq" id="WP_169100327.1">
    <property type="nucleotide sequence ID" value="NZ_JABBVZ010000044.1"/>
</dbReference>
<protein>
    <submittedName>
        <fullName evidence="5">Xanthine dehydrogenase family protein subunit M</fullName>
    </submittedName>
</protein>
<keyword evidence="1" id="KW-0285">Flavoprotein</keyword>
<organism evidence="5 6">
    <name type="scientific">Sulfobacillus harzensis</name>
    <dbReference type="NCBI Taxonomy" id="2729629"/>
    <lineage>
        <taxon>Bacteria</taxon>
        <taxon>Bacillati</taxon>
        <taxon>Bacillota</taxon>
        <taxon>Clostridia</taxon>
        <taxon>Eubacteriales</taxon>
        <taxon>Clostridiales Family XVII. Incertae Sedis</taxon>
        <taxon>Sulfobacillus</taxon>
    </lineage>
</organism>
<evidence type="ECO:0000256" key="1">
    <source>
        <dbReference type="ARBA" id="ARBA00022630"/>
    </source>
</evidence>
<dbReference type="InterPro" id="IPR016169">
    <property type="entry name" value="FAD-bd_PCMH_sub2"/>
</dbReference>
<dbReference type="InterPro" id="IPR005107">
    <property type="entry name" value="CO_DH_flav_C"/>
</dbReference>
<dbReference type="PANTHER" id="PTHR42659">
    <property type="entry name" value="XANTHINE DEHYDROGENASE SUBUNIT C-RELATED"/>
    <property type="match status" value="1"/>
</dbReference>
<evidence type="ECO:0000256" key="2">
    <source>
        <dbReference type="ARBA" id="ARBA00022827"/>
    </source>
</evidence>
<sequence>MKPAPFQYQQAQSLDDALSALNQPGAKVIAGGQSLVPLMNFRLSRPETVVDINGLSELSGVSERDGKLVIGAMTRHQELLANSLIAHKPPVLQEAARHIGHWAIRSRGTIGGSAVHADPAAELPAALVALEATVVVRSLTGERSIPAQDFFQGFYTTALEENELVVRFEVPIKARRMGFSEVVRRPGDFALVGAFVEVGDTGGAVTWFGLAARPERQLVDAWKGSEEARRETLERLAQENAVDPEEEYKYALAVTVAERAYHQAVKEG</sequence>
<dbReference type="InterPro" id="IPR016167">
    <property type="entry name" value="FAD-bd_PCMH_sub1"/>
</dbReference>
<dbReference type="SUPFAM" id="SSF56176">
    <property type="entry name" value="FAD-binding/transporter-associated domain-like"/>
    <property type="match status" value="1"/>
</dbReference>
<comment type="caution">
    <text evidence="5">The sequence shown here is derived from an EMBL/GenBank/DDBJ whole genome shotgun (WGS) entry which is preliminary data.</text>
</comment>
<dbReference type="AlphaFoldDB" id="A0A7Y0L5C4"/>
<proteinExistence type="predicted"/>
<name>A0A7Y0L5C4_9FIRM</name>
<dbReference type="PANTHER" id="PTHR42659:SF2">
    <property type="entry name" value="XANTHINE DEHYDROGENASE SUBUNIT C-RELATED"/>
    <property type="match status" value="1"/>
</dbReference>
<dbReference type="Gene3D" id="3.30.43.10">
    <property type="entry name" value="Uridine Diphospho-n-acetylenolpyruvylglucosamine Reductase, domain 2"/>
    <property type="match status" value="1"/>
</dbReference>
<gene>
    <name evidence="5" type="ORF">HIJ39_12930</name>
</gene>
<dbReference type="PROSITE" id="PS51387">
    <property type="entry name" value="FAD_PCMH"/>
    <property type="match status" value="1"/>
</dbReference>
<dbReference type="GO" id="GO:0016491">
    <property type="term" value="F:oxidoreductase activity"/>
    <property type="evidence" value="ECO:0007669"/>
    <property type="project" value="UniProtKB-KW"/>
</dbReference>
<feature type="domain" description="FAD-binding PCMH-type" evidence="4">
    <location>
        <begin position="1"/>
        <end position="175"/>
    </location>
</feature>
<dbReference type="InterPro" id="IPR036318">
    <property type="entry name" value="FAD-bd_PCMH-like_sf"/>
</dbReference>
<dbReference type="FunFam" id="3.30.465.10:FF:000017">
    <property type="entry name" value="Xanthine dehydrogenase, FAD binding subunit"/>
    <property type="match status" value="1"/>
</dbReference>
<keyword evidence="3" id="KW-0560">Oxidoreductase</keyword>
<evidence type="ECO:0000256" key="3">
    <source>
        <dbReference type="ARBA" id="ARBA00023002"/>
    </source>
</evidence>
<dbReference type="SMART" id="SM01092">
    <property type="entry name" value="CO_deh_flav_C"/>
    <property type="match status" value="1"/>
</dbReference>
<evidence type="ECO:0000259" key="4">
    <source>
        <dbReference type="PROSITE" id="PS51387"/>
    </source>
</evidence>
<dbReference type="InterPro" id="IPR002346">
    <property type="entry name" value="Mopterin_DH_FAD-bd"/>
</dbReference>
<dbReference type="GO" id="GO:0071949">
    <property type="term" value="F:FAD binding"/>
    <property type="evidence" value="ECO:0007669"/>
    <property type="project" value="InterPro"/>
</dbReference>
<dbReference type="Pfam" id="PF00941">
    <property type="entry name" value="FAD_binding_5"/>
    <property type="match status" value="1"/>
</dbReference>
<dbReference type="Proteomes" id="UP000533476">
    <property type="component" value="Unassembled WGS sequence"/>
</dbReference>
<dbReference type="InterPro" id="IPR036683">
    <property type="entry name" value="CO_DH_flav_C_dom_sf"/>
</dbReference>
<dbReference type="InterPro" id="IPR016166">
    <property type="entry name" value="FAD-bd_PCMH"/>
</dbReference>
<dbReference type="Gene3D" id="3.30.465.10">
    <property type="match status" value="1"/>
</dbReference>
<reference evidence="5 6" key="1">
    <citation type="submission" date="2020-04" db="EMBL/GenBank/DDBJ databases">
        <authorList>
            <person name="Zhang R."/>
            <person name="Schippers A."/>
        </authorList>
    </citation>
    <scope>NUCLEOTIDE SEQUENCE [LARGE SCALE GENOMIC DNA]</scope>
    <source>
        <strain evidence="5 6">DSM 109850</strain>
    </source>
</reference>